<dbReference type="AlphaFoldDB" id="A0A2B4SIG0"/>
<dbReference type="SUPFAM" id="SSF50911">
    <property type="entry name" value="Mannose 6-phosphate receptor domain"/>
    <property type="match status" value="1"/>
</dbReference>
<evidence type="ECO:0000313" key="1">
    <source>
        <dbReference type="EMBL" id="PFX29166.1"/>
    </source>
</evidence>
<comment type="caution">
    <text evidence="1">The sequence shown here is derived from an EMBL/GenBank/DDBJ whole genome shotgun (WGS) entry which is preliminary data.</text>
</comment>
<keyword evidence="2" id="KW-1185">Reference proteome</keyword>
<protein>
    <submittedName>
        <fullName evidence="1">Uncharacterized protein</fullName>
    </submittedName>
</protein>
<dbReference type="Proteomes" id="UP000225706">
    <property type="component" value="Unassembled WGS sequence"/>
</dbReference>
<organism evidence="1 2">
    <name type="scientific">Stylophora pistillata</name>
    <name type="common">Smooth cauliflower coral</name>
    <dbReference type="NCBI Taxonomy" id="50429"/>
    <lineage>
        <taxon>Eukaryota</taxon>
        <taxon>Metazoa</taxon>
        <taxon>Cnidaria</taxon>
        <taxon>Anthozoa</taxon>
        <taxon>Hexacorallia</taxon>
        <taxon>Scleractinia</taxon>
        <taxon>Astrocoeniina</taxon>
        <taxon>Pocilloporidae</taxon>
        <taxon>Stylophora</taxon>
    </lineage>
</organism>
<name>A0A2B4SIG0_STYPI</name>
<sequence>MIFQVCFPYVPGKKYKDWLYAYNPCTSMTFHRDDPDPKTLCHDIGICQYAKVEKPREYHQVGVQTGVRCALNKEGQIELVYKTKDKTIDPIYSTVQLICEETAQFPSFEPKDEDNYIFTIKTRCACPDQCWPPVPEPTTPEPITPTSVVPSPMTVIPTRRHIDAVKEALRCRCWRCCGGYQEQGKEVHSNEFGDTEKTYLFKNKPKDRAVEHEDKLTKPLQEEDIGEKTQTVGKDNVLSRVL</sequence>
<accession>A0A2B4SIG0</accession>
<dbReference type="OrthoDB" id="10021587at2759"/>
<dbReference type="PANTHER" id="PTHR15071:SF0">
    <property type="entry name" value="MANNOSE 6-PHOSPHATE RECEPTOR-LIKE PROTEIN 1"/>
    <property type="match status" value="1"/>
</dbReference>
<dbReference type="GO" id="GO:0000139">
    <property type="term" value="C:Golgi membrane"/>
    <property type="evidence" value="ECO:0007669"/>
    <property type="project" value="UniProtKB-SubCell"/>
</dbReference>
<dbReference type="PANTHER" id="PTHR15071">
    <property type="entry name" value="MANNOSE-6-PHOSPHATE RECEPTOR FAMILY MEMBER"/>
    <property type="match status" value="1"/>
</dbReference>
<dbReference type="InterPro" id="IPR009011">
    <property type="entry name" value="Man6P_isomerase_rcpt-bd_dom_sf"/>
</dbReference>
<reference evidence="2" key="1">
    <citation type="journal article" date="2017" name="bioRxiv">
        <title>Comparative analysis of the genomes of Stylophora pistillata and Acropora digitifera provides evidence for extensive differences between species of corals.</title>
        <authorList>
            <person name="Voolstra C.R."/>
            <person name="Li Y."/>
            <person name="Liew Y.J."/>
            <person name="Baumgarten S."/>
            <person name="Zoccola D."/>
            <person name="Flot J.-F."/>
            <person name="Tambutte S."/>
            <person name="Allemand D."/>
            <person name="Aranda M."/>
        </authorList>
    </citation>
    <scope>NUCLEOTIDE SEQUENCE [LARGE SCALE GENOMIC DNA]</scope>
</reference>
<gene>
    <name evidence="1" type="ORF">AWC38_SpisGene6082</name>
</gene>
<proteinExistence type="predicted"/>
<evidence type="ECO:0000313" key="2">
    <source>
        <dbReference type="Proteomes" id="UP000225706"/>
    </source>
</evidence>
<dbReference type="GO" id="GO:0005802">
    <property type="term" value="C:trans-Golgi network"/>
    <property type="evidence" value="ECO:0007669"/>
    <property type="project" value="TreeGrafter"/>
</dbReference>
<dbReference type="EMBL" id="LSMT01000070">
    <property type="protein sequence ID" value="PFX29166.1"/>
    <property type="molecule type" value="Genomic_DNA"/>
</dbReference>
<dbReference type="Gene3D" id="2.70.130.10">
    <property type="entry name" value="Mannose-6-phosphate receptor binding domain"/>
    <property type="match status" value="1"/>
</dbReference>